<keyword evidence="1" id="KW-1133">Transmembrane helix</keyword>
<name>A0ABN8T423_9CNID</name>
<dbReference type="SUPFAM" id="SSF56112">
    <property type="entry name" value="Protein kinase-like (PK-like)"/>
    <property type="match status" value="1"/>
</dbReference>
<dbReference type="PROSITE" id="PS50011">
    <property type="entry name" value="PROTEIN_KINASE_DOM"/>
    <property type="match status" value="1"/>
</dbReference>
<keyword evidence="1" id="KW-0812">Transmembrane</keyword>
<evidence type="ECO:0000256" key="1">
    <source>
        <dbReference type="SAM" id="Phobius"/>
    </source>
</evidence>
<evidence type="ECO:0000313" key="3">
    <source>
        <dbReference type="EMBL" id="CAH3199032.1"/>
    </source>
</evidence>
<dbReference type="InterPro" id="IPR000719">
    <property type="entry name" value="Prot_kinase_dom"/>
</dbReference>
<dbReference type="Proteomes" id="UP001159427">
    <property type="component" value="Unassembled WGS sequence"/>
</dbReference>
<keyword evidence="4" id="KW-1185">Reference proteome</keyword>
<feature type="non-terminal residue" evidence="3">
    <location>
        <position position="1"/>
    </location>
</feature>
<proteinExistence type="predicted"/>
<reference evidence="3 4" key="1">
    <citation type="submission" date="2022-05" db="EMBL/GenBank/DDBJ databases">
        <authorList>
            <consortium name="Genoscope - CEA"/>
            <person name="William W."/>
        </authorList>
    </citation>
    <scope>NUCLEOTIDE SEQUENCE [LARGE SCALE GENOMIC DNA]</scope>
</reference>
<evidence type="ECO:0000313" key="4">
    <source>
        <dbReference type="Proteomes" id="UP001159427"/>
    </source>
</evidence>
<accession>A0ABN8T423</accession>
<evidence type="ECO:0000259" key="2">
    <source>
        <dbReference type="PROSITE" id="PS50011"/>
    </source>
</evidence>
<sequence length="136" mass="14769">PDSFLPIKVILHQASISKNDPTGLGSPIGKNDTTKIAWIMLGVSVALSAVVVEIIVCRKRAKKNDKRESDIAEFMLLEVPHERVTIMEELGRGAFGRVYKSVMGGLPEKNTSSKPKVHSLESHEGRIVATKVLPGA</sequence>
<feature type="transmembrane region" description="Helical" evidence="1">
    <location>
        <begin position="36"/>
        <end position="57"/>
    </location>
</feature>
<dbReference type="EMBL" id="CALNXI010006372">
    <property type="protein sequence ID" value="CAH3199032.1"/>
    <property type="molecule type" value="Genomic_DNA"/>
</dbReference>
<feature type="domain" description="Protein kinase" evidence="2">
    <location>
        <begin position="84"/>
        <end position="136"/>
    </location>
</feature>
<comment type="caution">
    <text evidence="3">The sequence shown here is derived from an EMBL/GenBank/DDBJ whole genome shotgun (WGS) entry which is preliminary data.</text>
</comment>
<dbReference type="InterPro" id="IPR011009">
    <property type="entry name" value="Kinase-like_dom_sf"/>
</dbReference>
<dbReference type="Gene3D" id="3.30.200.20">
    <property type="entry name" value="Phosphorylase Kinase, domain 1"/>
    <property type="match status" value="1"/>
</dbReference>
<protein>
    <recommendedName>
        <fullName evidence="2">Protein kinase domain-containing protein</fullName>
    </recommendedName>
</protein>
<gene>
    <name evidence="3" type="ORF">PEVE_00038054</name>
</gene>
<organism evidence="3 4">
    <name type="scientific">Porites evermanni</name>
    <dbReference type="NCBI Taxonomy" id="104178"/>
    <lineage>
        <taxon>Eukaryota</taxon>
        <taxon>Metazoa</taxon>
        <taxon>Cnidaria</taxon>
        <taxon>Anthozoa</taxon>
        <taxon>Hexacorallia</taxon>
        <taxon>Scleractinia</taxon>
        <taxon>Fungiina</taxon>
        <taxon>Poritidae</taxon>
        <taxon>Porites</taxon>
    </lineage>
</organism>
<keyword evidence="1" id="KW-0472">Membrane</keyword>